<dbReference type="PANTHER" id="PTHR10701">
    <property type="entry name" value="SMALL NUCLEAR RIBONUCLEOPROTEIN-ASSOCIATED PROTEIN B AND N"/>
    <property type="match status" value="1"/>
</dbReference>
<evidence type="ECO:0000313" key="4">
    <source>
        <dbReference type="EnsemblMetazoa" id="CLYHEMP019417.1"/>
    </source>
</evidence>
<evidence type="ECO:0000256" key="1">
    <source>
        <dbReference type="ARBA" id="ARBA00006850"/>
    </source>
</evidence>
<dbReference type="CDD" id="cd06168">
    <property type="entry name" value="LSMD1"/>
    <property type="match status" value="1"/>
</dbReference>
<proteinExistence type="inferred from homology"/>
<dbReference type="Proteomes" id="UP000594262">
    <property type="component" value="Unplaced"/>
</dbReference>
<dbReference type="OrthoDB" id="368909at2759"/>
<feature type="region of interest" description="Disordered" evidence="2">
    <location>
        <begin position="1"/>
        <end position="29"/>
    </location>
</feature>
<accession>A0A7M5X890</accession>
<dbReference type="InterPro" id="IPR001163">
    <property type="entry name" value="Sm_dom_euk/arc"/>
</dbReference>
<dbReference type="SUPFAM" id="SSF50182">
    <property type="entry name" value="Sm-like ribonucleoproteins"/>
    <property type="match status" value="1"/>
</dbReference>
<dbReference type="Pfam" id="PF01423">
    <property type="entry name" value="LSM"/>
    <property type="match status" value="1"/>
</dbReference>
<evidence type="ECO:0000259" key="3">
    <source>
        <dbReference type="SMART" id="SM00651"/>
    </source>
</evidence>
<dbReference type="AlphaFoldDB" id="A0A7M5X890"/>
<feature type="compositionally biased region" description="Polar residues" evidence="2">
    <location>
        <begin position="1"/>
        <end position="12"/>
    </location>
</feature>
<dbReference type="EnsemblMetazoa" id="CLYHEMT019417.1">
    <property type="protein sequence ID" value="CLYHEMP019417.1"/>
    <property type="gene ID" value="CLYHEMG019417"/>
</dbReference>
<dbReference type="SMART" id="SM00651">
    <property type="entry name" value="Sm"/>
    <property type="match status" value="1"/>
</dbReference>
<evidence type="ECO:0000256" key="2">
    <source>
        <dbReference type="SAM" id="MobiDB-lite"/>
    </source>
</evidence>
<dbReference type="RefSeq" id="XP_066913326.1">
    <property type="nucleotide sequence ID" value="XM_067057225.1"/>
</dbReference>
<comment type="similarity">
    <text evidence="1">Belongs to the snRNP Sm proteins family.</text>
</comment>
<reference evidence="4" key="1">
    <citation type="submission" date="2021-01" db="UniProtKB">
        <authorList>
            <consortium name="EnsemblMetazoa"/>
        </authorList>
    </citation>
    <scope>IDENTIFICATION</scope>
</reference>
<name>A0A7M5X890_9CNID</name>
<dbReference type="FunFam" id="2.30.30.100:FF:000028">
    <property type="entry name" value="N-alpha-acetyltransferase 38, NatC auxiliary subunit"/>
    <property type="match status" value="1"/>
</dbReference>
<protein>
    <recommendedName>
        <fullName evidence="3">Sm domain-containing protein</fullName>
    </recommendedName>
</protein>
<dbReference type="InterPro" id="IPR050914">
    <property type="entry name" value="snRNP_SmB/NAA38-like"/>
</dbReference>
<keyword evidence="5" id="KW-1185">Reference proteome</keyword>
<dbReference type="Gene3D" id="2.30.30.100">
    <property type="match status" value="1"/>
</dbReference>
<dbReference type="GO" id="GO:0031417">
    <property type="term" value="C:NatC complex"/>
    <property type="evidence" value="ECO:0007669"/>
    <property type="project" value="InterPro"/>
</dbReference>
<dbReference type="GeneID" id="136800564"/>
<feature type="domain" description="Sm" evidence="3">
    <location>
        <begin position="36"/>
        <end position="106"/>
    </location>
</feature>
<sequence length="126" mass="14132">MENEQPAVNNHLNNDEMDEKLPTIPIPPSEKSNGRVFLESLLNKTVKIEITDGRTLIGTYLCTDREKNIILGSCQEFIANPETSLEEPRLLGLAMIPGRHVKSLHADIDNEFHLALKDILKSSVKD</sequence>
<dbReference type="InterPro" id="IPR010920">
    <property type="entry name" value="LSM_dom_sf"/>
</dbReference>
<dbReference type="InterPro" id="IPR034110">
    <property type="entry name" value="LSMD1_Sm"/>
</dbReference>
<organism evidence="4 5">
    <name type="scientific">Clytia hemisphaerica</name>
    <dbReference type="NCBI Taxonomy" id="252671"/>
    <lineage>
        <taxon>Eukaryota</taxon>
        <taxon>Metazoa</taxon>
        <taxon>Cnidaria</taxon>
        <taxon>Hydrozoa</taxon>
        <taxon>Hydroidolina</taxon>
        <taxon>Leptothecata</taxon>
        <taxon>Obeliida</taxon>
        <taxon>Clytiidae</taxon>
        <taxon>Clytia</taxon>
    </lineage>
</organism>
<evidence type="ECO:0000313" key="5">
    <source>
        <dbReference type="Proteomes" id="UP000594262"/>
    </source>
</evidence>
<dbReference type="PANTHER" id="PTHR10701:SF5">
    <property type="entry name" value="N-ALPHA-ACETYLTRANSFERASE 38, NATC AUXILIARY SUBUNIT"/>
    <property type="match status" value="1"/>
</dbReference>